<proteinExistence type="predicted"/>
<protein>
    <submittedName>
        <fullName evidence="1">Uncharacterized protein</fullName>
    </submittedName>
</protein>
<sequence length="101" mass="11404">MILTPKERNLIVQFATSEYSGGYNGELDSPLWACVEIDDKSKGGIFAMLQRKGIMWFQKNERENGQNMDYVGLTELGVKAYAAIEQLPEDFEGNYTWNTGA</sequence>
<organism evidence="1">
    <name type="scientific">uncultured Caudovirales phage</name>
    <dbReference type="NCBI Taxonomy" id="2100421"/>
    <lineage>
        <taxon>Viruses</taxon>
        <taxon>Duplodnaviria</taxon>
        <taxon>Heunggongvirae</taxon>
        <taxon>Uroviricota</taxon>
        <taxon>Caudoviricetes</taxon>
        <taxon>Peduoviridae</taxon>
        <taxon>Maltschvirus</taxon>
        <taxon>Maltschvirus maltsch</taxon>
    </lineage>
</organism>
<dbReference type="EMBL" id="LR796259">
    <property type="protein sequence ID" value="CAB4132198.1"/>
    <property type="molecule type" value="Genomic_DNA"/>
</dbReference>
<reference evidence="1" key="1">
    <citation type="submission" date="2020-04" db="EMBL/GenBank/DDBJ databases">
        <authorList>
            <person name="Chiriac C."/>
            <person name="Salcher M."/>
            <person name="Ghai R."/>
            <person name="Kavagutti S V."/>
        </authorList>
    </citation>
    <scope>NUCLEOTIDE SEQUENCE</scope>
</reference>
<evidence type="ECO:0000313" key="1">
    <source>
        <dbReference type="EMBL" id="CAB4132198.1"/>
    </source>
</evidence>
<gene>
    <name evidence="1" type="ORF">UFOVP139_13</name>
</gene>
<accession>A0A6J5LC79</accession>
<name>A0A6J5LC79_9CAUD</name>